<keyword evidence="1" id="KW-0808">Transferase</keyword>
<feature type="non-terminal residue" evidence="1">
    <location>
        <position position="1"/>
    </location>
</feature>
<reference evidence="1" key="1">
    <citation type="submission" date="2023-06" db="EMBL/GenBank/DDBJ databases">
        <title>Genome sequence of Nocardioides sp. SOB44.</title>
        <authorList>
            <person name="Zhang G."/>
        </authorList>
    </citation>
    <scope>NUCLEOTIDE SEQUENCE</scope>
    <source>
        <strain evidence="1">SOB44</strain>
    </source>
</reference>
<dbReference type="EMBL" id="JAULSC010000448">
    <property type="protein sequence ID" value="MDO3398337.1"/>
    <property type="molecule type" value="Genomic_DNA"/>
</dbReference>
<organism evidence="1 2">
    <name type="scientific">Nocardioides cremeus</name>
    <dbReference type="NCBI Taxonomy" id="3058044"/>
    <lineage>
        <taxon>Bacteria</taxon>
        <taxon>Bacillati</taxon>
        <taxon>Actinomycetota</taxon>
        <taxon>Actinomycetes</taxon>
        <taxon>Propionibacteriales</taxon>
        <taxon>Nocardioidaceae</taxon>
        <taxon>Nocardioides</taxon>
    </lineage>
</organism>
<protein>
    <submittedName>
        <fullName evidence="1">UDP-N-acetylglucosamine--N-acetylmuramyl-(Pentapeptide) pyrophosphoryl-undecaprenol N-acetylglucosamine transferase</fullName>
    </submittedName>
</protein>
<name>A0ABT8TWJ6_9ACTN</name>
<dbReference type="Proteomes" id="UP001168363">
    <property type="component" value="Unassembled WGS sequence"/>
</dbReference>
<comment type="caution">
    <text evidence="1">The sequence shown here is derived from an EMBL/GenBank/DDBJ whole genome shotgun (WGS) entry which is preliminary data.</text>
</comment>
<keyword evidence="2" id="KW-1185">Reference proteome</keyword>
<proteinExistence type="predicted"/>
<dbReference type="GO" id="GO:0016740">
    <property type="term" value="F:transferase activity"/>
    <property type="evidence" value="ECO:0007669"/>
    <property type="project" value="UniProtKB-KW"/>
</dbReference>
<sequence length="67" mass="7035">RPVVEAGGALLVRDEELHADWVVANVVPLATDAARLATMRAAARHLVPRDADEALARIVLEAGGAAR</sequence>
<evidence type="ECO:0000313" key="2">
    <source>
        <dbReference type="Proteomes" id="UP001168363"/>
    </source>
</evidence>
<accession>A0ABT8TWJ6</accession>
<evidence type="ECO:0000313" key="1">
    <source>
        <dbReference type="EMBL" id="MDO3398337.1"/>
    </source>
</evidence>
<gene>
    <name evidence="1" type="ORF">QWJ41_21685</name>
</gene>
<dbReference type="SUPFAM" id="SSF53756">
    <property type="entry name" value="UDP-Glycosyltransferase/glycogen phosphorylase"/>
    <property type="match status" value="1"/>
</dbReference>